<name>A0AAF0ZCN1_9CHRO</name>
<evidence type="ECO:0000313" key="1">
    <source>
        <dbReference type="EMBL" id="WPF87838.1"/>
    </source>
</evidence>
<dbReference type="EMBL" id="CP138348">
    <property type="protein sequence ID" value="WPF87838.1"/>
    <property type="molecule type" value="Genomic_DNA"/>
</dbReference>
<accession>A0AAF0ZCN1</accession>
<proteinExistence type="predicted"/>
<dbReference type="AlphaFoldDB" id="A0AAF0ZCN1"/>
<sequence length="194" mass="21488">MSNLFTFILLKNLKNIYSHKLSQDPTFCLKNGKWEEGFSILEVLVTILVITGFVLASLQATVLATLLRVQAQDKQEATNWVQQDLELIRYQAFILDNPTETSGLTPSQADACDNSTYGTRLQDFIDGTYPNTSDIDINGKSYDVARAYTAPENILQVSYTISYDSTHPRYKSGGDNVVTTLSTEVLPNAALSCS</sequence>
<protein>
    <submittedName>
        <fullName evidence="1">Type II secretion system protein</fullName>
    </submittedName>
</protein>
<reference evidence="1" key="1">
    <citation type="submission" date="2023-11" db="EMBL/GenBank/DDBJ databases">
        <title>Genome sequence of Cyanobacterium aponinum BCRC AL20115.</title>
        <authorList>
            <person name="Chang H.-Y."/>
            <person name="Lin K.-M."/>
            <person name="Hsueh H.-T."/>
            <person name="Chu H.-A."/>
            <person name="Kuo C.-H."/>
        </authorList>
    </citation>
    <scope>NUCLEOTIDE SEQUENCE</scope>
    <source>
        <strain evidence="1">AL20115</strain>
    </source>
</reference>
<gene>
    <name evidence="1" type="ORF">SAY89_13675</name>
</gene>
<organism evidence="1">
    <name type="scientific">Cyanobacterium aponinum AL20115</name>
    <dbReference type="NCBI Taxonomy" id="3090662"/>
    <lineage>
        <taxon>Bacteria</taxon>
        <taxon>Bacillati</taxon>
        <taxon>Cyanobacteriota</taxon>
        <taxon>Cyanophyceae</taxon>
        <taxon>Oscillatoriophycideae</taxon>
        <taxon>Chroococcales</taxon>
        <taxon>Geminocystaceae</taxon>
        <taxon>Cyanobacterium</taxon>
    </lineage>
</organism>
<dbReference type="RefSeq" id="WP_320001223.1">
    <property type="nucleotide sequence ID" value="NZ_CP138348.1"/>
</dbReference>